<organism evidence="1 2">
    <name type="scientific">Aliikangiella maris</name>
    <dbReference type="NCBI Taxonomy" id="3162458"/>
    <lineage>
        <taxon>Bacteria</taxon>
        <taxon>Pseudomonadati</taxon>
        <taxon>Pseudomonadota</taxon>
        <taxon>Gammaproteobacteria</taxon>
        <taxon>Oceanospirillales</taxon>
        <taxon>Pleioneaceae</taxon>
        <taxon>Aliikangiella</taxon>
    </lineage>
</organism>
<proteinExistence type="predicted"/>
<evidence type="ECO:0000313" key="1">
    <source>
        <dbReference type="EMBL" id="MET1253523.1"/>
    </source>
</evidence>
<name>A0ABV2BP78_9GAMM</name>
<keyword evidence="2" id="KW-1185">Reference proteome</keyword>
<gene>
    <name evidence="1" type="ORF">ABVT43_00135</name>
</gene>
<evidence type="ECO:0000313" key="2">
    <source>
        <dbReference type="Proteomes" id="UP001548189"/>
    </source>
</evidence>
<protein>
    <submittedName>
        <fullName evidence="1">Uncharacterized protein</fullName>
    </submittedName>
</protein>
<accession>A0ABV2BP78</accession>
<reference evidence="1 2" key="1">
    <citation type="submission" date="2024-06" db="EMBL/GenBank/DDBJ databases">
        <authorList>
            <person name="Li F."/>
        </authorList>
    </citation>
    <scope>NUCLEOTIDE SEQUENCE [LARGE SCALE GENOMIC DNA]</scope>
    <source>
        <strain evidence="1 2">GXAS 311</strain>
    </source>
</reference>
<dbReference type="Proteomes" id="UP001548189">
    <property type="component" value="Unassembled WGS sequence"/>
</dbReference>
<comment type="caution">
    <text evidence="1">The sequence shown here is derived from an EMBL/GenBank/DDBJ whole genome shotgun (WGS) entry which is preliminary data.</text>
</comment>
<dbReference type="EMBL" id="JBEVCJ010000001">
    <property type="protein sequence ID" value="MET1253523.1"/>
    <property type="molecule type" value="Genomic_DNA"/>
</dbReference>
<sequence>MKKLTIFLPDLSAQQILSLVEIDTSMIDIQPINENWEKTFNRTVGLNQPELPWTQLRVAQFDIGEEVKTACTCQPVLIQMTHRGAYMLGQQPLALSANDSLRIVSQINEKLMRPGEKLLFIDKNAWVYTSEKALQLSALSVSDLIGKDLFNYPYAGNDASFWQQLGTELQMLIKQMVDYQGLAATAPETLMSVHFSDLINPQQLPELKFIKNENLTVVSNNDLIRLFCLQSMLACKPVAQLPQVNTEYCVLIAHDEEKESYPAVVQTWVKYAIEKSQVSCQLIGQDAKLTVKKPLGLLAKMKRVIMRK</sequence>